<dbReference type="GO" id="GO:0005886">
    <property type="term" value="C:plasma membrane"/>
    <property type="evidence" value="ECO:0007669"/>
    <property type="project" value="TreeGrafter"/>
</dbReference>
<sequence length="795" mass="88667">MAPFHRLKRSDTVNSKNGTQNNKNRPNRHDLANMTFGYSNLNPMSRGSHFPLDNNEVHKSRTVSPMTHVPAEEEKTSKRSSRANSLTTTPLGLPDVPSHVTIPSHVHATTEPMEPFSPVTPSPLDVERHSNPATGAYRDLVTGAVVETDQEGNQAAPTVHPSISSPIHQSAPGGLPVISLSNIEMPGLAAAANFLPHEHESESAEEAERRRSMGLLSDTSMDGYTPWPKNLTTRITGFAVASSKRNEDFHALFPSVPEDDYLIESYSCAVSRDLLIQGRLYVSESHLCFHSNILGWVTSIMVPFSDVVSIEKRNTAYLIPNAIIVKTLQNRYTFSSLVSRDLTYSMLVNIWRLSMPSSGTQQLADLDATDESDAESPASDPDQAKEETAADTSMQETSMEDSSKSKRSKLTKREKLRNRLHAARLNAKKKEHQENEAYADNDSDDELDHDDGQEHPVTTCDCDAKGAHLKEVVMDEVFDATPHQLFDLMFVSDFLERFFVENQHLQEVDVGEWNSEDKITEEADAARKVHYVKPLNGPIGPKQTRCLITDEQLHIDFNKFCTTLTTTRTPDVPSGNNFAVLTRMCFTWAENRRVRLYVTCSVEWSGRSMIKSIVDKASIDGQRDYFRDLGQMVREHISDHPEVYGASKSVQSKETKQAAEKEAVEQYTGAAPRPQTSGSWGPLDAVARALDLRPSVLILGTLIIILLILNICVSLHGSSRKVRDPANPHHLLTRSAYSSRPLKIQHVDVVLDEEVQSVLDALAASRRMTESLEEDIRKLQNFIQKQTNEQRALSS</sequence>
<gene>
    <name evidence="9" type="ORF">MEQU1_001067</name>
</gene>
<dbReference type="InterPro" id="IPR004182">
    <property type="entry name" value="GRAM"/>
</dbReference>
<protein>
    <recommendedName>
        <fullName evidence="8">VASt domain-containing protein</fullName>
    </recommendedName>
</protein>
<evidence type="ECO:0000256" key="2">
    <source>
        <dbReference type="ARBA" id="ARBA00006582"/>
    </source>
</evidence>
<dbReference type="PANTHER" id="PTHR23319">
    <property type="entry name" value="GRAM DOMAIN CONTAINING 1B, ISOFORM E"/>
    <property type="match status" value="1"/>
</dbReference>
<feature type="transmembrane region" description="Helical" evidence="7">
    <location>
        <begin position="696"/>
        <end position="715"/>
    </location>
</feature>
<dbReference type="GO" id="GO:0005739">
    <property type="term" value="C:mitochondrion"/>
    <property type="evidence" value="ECO:0007669"/>
    <property type="project" value="TreeGrafter"/>
</dbReference>
<dbReference type="PROSITE" id="PS51778">
    <property type="entry name" value="VAST"/>
    <property type="match status" value="1"/>
</dbReference>
<keyword evidence="10" id="KW-1185">Reference proteome</keyword>
<dbReference type="GO" id="GO:0140268">
    <property type="term" value="C:endoplasmic reticulum-plasma membrane contact site"/>
    <property type="evidence" value="ECO:0007669"/>
    <property type="project" value="TreeGrafter"/>
</dbReference>
<dbReference type="PANTHER" id="PTHR23319:SF4">
    <property type="entry name" value="GRAM DOMAIN CONTAINING 1B, ISOFORM E"/>
    <property type="match status" value="1"/>
</dbReference>
<keyword evidence="4 7" id="KW-1133">Transmembrane helix</keyword>
<dbReference type="GO" id="GO:0032366">
    <property type="term" value="P:intracellular sterol transport"/>
    <property type="evidence" value="ECO:0007669"/>
    <property type="project" value="TreeGrafter"/>
</dbReference>
<dbReference type="GO" id="GO:0032541">
    <property type="term" value="C:cortical endoplasmic reticulum"/>
    <property type="evidence" value="ECO:0007669"/>
    <property type="project" value="TreeGrafter"/>
</dbReference>
<evidence type="ECO:0000313" key="9">
    <source>
        <dbReference type="EMBL" id="WFD22397.1"/>
    </source>
</evidence>
<dbReference type="InterPro" id="IPR031968">
    <property type="entry name" value="VASt"/>
</dbReference>
<dbReference type="CDD" id="cd13220">
    <property type="entry name" value="PH-GRAM_GRAMDC"/>
    <property type="match status" value="1"/>
</dbReference>
<feature type="compositionally biased region" description="Basic residues" evidence="6">
    <location>
        <begin position="405"/>
        <end position="430"/>
    </location>
</feature>
<evidence type="ECO:0000256" key="6">
    <source>
        <dbReference type="SAM" id="MobiDB-lite"/>
    </source>
</evidence>
<reference evidence="9" key="1">
    <citation type="submission" date="2023-03" db="EMBL/GenBank/DDBJ databases">
        <title>Mating type loci evolution in Malassezia.</title>
        <authorList>
            <person name="Coelho M.A."/>
        </authorList>
    </citation>
    <scope>NUCLEOTIDE SEQUENCE</scope>
    <source>
        <strain evidence="9">CBS 12830</strain>
    </source>
</reference>
<dbReference type="Gene3D" id="2.30.29.30">
    <property type="entry name" value="Pleckstrin-homology domain (PH domain)/Phosphotyrosine-binding domain (PTB)"/>
    <property type="match status" value="1"/>
</dbReference>
<dbReference type="GO" id="GO:0120015">
    <property type="term" value="F:sterol transfer activity"/>
    <property type="evidence" value="ECO:0007669"/>
    <property type="project" value="TreeGrafter"/>
</dbReference>
<accession>A0AAF0EHE8</accession>
<keyword evidence="5 7" id="KW-0472">Membrane</keyword>
<dbReference type="InterPro" id="IPR011993">
    <property type="entry name" value="PH-like_dom_sf"/>
</dbReference>
<feature type="region of interest" description="Disordered" evidence="6">
    <location>
        <begin position="1"/>
        <end position="31"/>
    </location>
</feature>
<evidence type="ECO:0000256" key="4">
    <source>
        <dbReference type="ARBA" id="ARBA00022989"/>
    </source>
</evidence>
<dbReference type="GO" id="GO:0005789">
    <property type="term" value="C:endoplasmic reticulum membrane"/>
    <property type="evidence" value="ECO:0007669"/>
    <property type="project" value="TreeGrafter"/>
</dbReference>
<feature type="domain" description="VASt" evidence="8">
    <location>
        <begin position="468"/>
        <end position="641"/>
    </location>
</feature>
<dbReference type="InterPro" id="IPR051482">
    <property type="entry name" value="Cholesterol_transport"/>
</dbReference>
<feature type="compositionally biased region" description="Acidic residues" evidence="6">
    <location>
        <begin position="437"/>
        <end position="451"/>
    </location>
</feature>
<evidence type="ECO:0000256" key="1">
    <source>
        <dbReference type="ARBA" id="ARBA00004167"/>
    </source>
</evidence>
<dbReference type="GO" id="GO:0032934">
    <property type="term" value="F:sterol binding"/>
    <property type="evidence" value="ECO:0007669"/>
    <property type="project" value="TreeGrafter"/>
</dbReference>
<evidence type="ECO:0000256" key="5">
    <source>
        <dbReference type="ARBA" id="ARBA00023136"/>
    </source>
</evidence>
<comment type="similarity">
    <text evidence="2">Belongs to the YSP2 family.</text>
</comment>
<dbReference type="Pfam" id="PF02893">
    <property type="entry name" value="GRAM"/>
    <property type="match status" value="1"/>
</dbReference>
<evidence type="ECO:0000256" key="7">
    <source>
        <dbReference type="SAM" id="Phobius"/>
    </source>
</evidence>
<dbReference type="EMBL" id="CP119901">
    <property type="protein sequence ID" value="WFD22397.1"/>
    <property type="molecule type" value="Genomic_DNA"/>
</dbReference>
<organism evidence="9 10">
    <name type="scientific">Malassezia equina</name>
    <dbReference type="NCBI Taxonomy" id="1381935"/>
    <lineage>
        <taxon>Eukaryota</taxon>
        <taxon>Fungi</taxon>
        <taxon>Dikarya</taxon>
        <taxon>Basidiomycota</taxon>
        <taxon>Ustilaginomycotina</taxon>
        <taxon>Malasseziomycetes</taxon>
        <taxon>Malasseziales</taxon>
        <taxon>Malasseziaceae</taxon>
        <taxon>Malassezia</taxon>
    </lineage>
</organism>
<keyword evidence="3 7" id="KW-0812">Transmembrane</keyword>
<dbReference type="AlphaFoldDB" id="A0AAF0EHE8"/>
<dbReference type="Pfam" id="PF16016">
    <property type="entry name" value="VASt"/>
    <property type="match status" value="1"/>
</dbReference>
<dbReference type="Proteomes" id="UP001214415">
    <property type="component" value="Chromosome 2"/>
</dbReference>
<dbReference type="SMART" id="SM00568">
    <property type="entry name" value="GRAM"/>
    <property type="match status" value="1"/>
</dbReference>
<comment type="subcellular location">
    <subcellularLocation>
        <location evidence="1">Membrane</location>
        <topology evidence="1">Single-pass membrane protein</topology>
    </subcellularLocation>
</comment>
<evidence type="ECO:0000256" key="3">
    <source>
        <dbReference type="ARBA" id="ARBA00022692"/>
    </source>
</evidence>
<evidence type="ECO:0000259" key="8">
    <source>
        <dbReference type="PROSITE" id="PS51778"/>
    </source>
</evidence>
<name>A0AAF0EHE8_9BASI</name>
<proteinExistence type="inferred from homology"/>
<feature type="region of interest" description="Disordered" evidence="6">
    <location>
        <begin position="365"/>
        <end position="456"/>
    </location>
</feature>
<evidence type="ECO:0000313" key="10">
    <source>
        <dbReference type="Proteomes" id="UP001214415"/>
    </source>
</evidence>
<feature type="compositionally biased region" description="Polar residues" evidence="6">
    <location>
        <begin position="12"/>
        <end position="24"/>
    </location>
</feature>
<feature type="region of interest" description="Disordered" evidence="6">
    <location>
        <begin position="45"/>
        <end position="98"/>
    </location>
</feature>